<keyword evidence="2" id="KW-0614">Plasmid</keyword>
<dbReference type="PANTHER" id="PTHR13696">
    <property type="entry name" value="P-LOOP CONTAINING NUCLEOSIDE TRIPHOSPHATE HYDROLASE"/>
    <property type="match status" value="1"/>
</dbReference>
<dbReference type="Gene3D" id="3.40.50.300">
    <property type="entry name" value="P-loop containing nucleotide triphosphate hydrolases"/>
    <property type="match status" value="1"/>
</dbReference>
<keyword evidence="3" id="KW-1185">Reference proteome</keyword>
<dbReference type="InterPro" id="IPR050678">
    <property type="entry name" value="DNA_Partitioning_ATPase"/>
</dbReference>
<proteinExistence type="predicted"/>
<gene>
    <name evidence="2" type="ordered locus">Runsl_5910</name>
</gene>
<dbReference type="SUPFAM" id="SSF52540">
    <property type="entry name" value="P-loop containing nucleoside triphosphate hydrolases"/>
    <property type="match status" value="1"/>
</dbReference>
<organism evidence="2 3">
    <name type="scientific">Runella slithyformis (strain ATCC 29530 / DSM 19594 / LMG 11500 / NCIMB 11436 / LSU 4)</name>
    <dbReference type="NCBI Taxonomy" id="761193"/>
    <lineage>
        <taxon>Bacteria</taxon>
        <taxon>Pseudomonadati</taxon>
        <taxon>Bacteroidota</taxon>
        <taxon>Cytophagia</taxon>
        <taxon>Cytophagales</taxon>
        <taxon>Spirosomataceae</taxon>
        <taxon>Runella</taxon>
    </lineage>
</organism>
<evidence type="ECO:0000259" key="1">
    <source>
        <dbReference type="Pfam" id="PF13614"/>
    </source>
</evidence>
<dbReference type="Pfam" id="PF13614">
    <property type="entry name" value="AAA_31"/>
    <property type="match status" value="1"/>
</dbReference>
<accession>A0A7U4E8V3</accession>
<dbReference type="RefSeq" id="WP_013931228.1">
    <property type="nucleotide sequence ID" value="NC_015704.1"/>
</dbReference>
<dbReference type="InterPro" id="IPR025669">
    <property type="entry name" value="AAA_dom"/>
</dbReference>
<name>A0A7U4E8V3_RUNSL</name>
<dbReference type="PANTHER" id="PTHR13696:SF52">
    <property type="entry name" value="PARA FAMILY PROTEIN CT_582"/>
    <property type="match status" value="1"/>
</dbReference>
<sequence length="274" mass="31617">MSAQIICVHTSKGGTGKSTITTILASYLTYELSKRVLVIDADAPQFSIDSLRHREQTIYQNISQKCQDFDEVKKALFASQLSVADQAIYERYRHNQQRRITDFYPIYTVEQSELDELDIEKISDSYDYVFFDLGGRFDESIVRTLRFADLVLVPFTTQNIDVMASLEYCLTLADHVKQGHLSDSTQFYCFWNKYKFTFQKKAELIELQLKTKFAAKGISFDFLETRLNDADSGFDRAKMWTTISSPILFKGGQYLNGIARFTEEVIKLSNYQNS</sequence>
<dbReference type="CDD" id="cd02042">
    <property type="entry name" value="ParAB_family"/>
    <property type="match status" value="1"/>
</dbReference>
<reference evidence="3" key="1">
    <citation type="submission" date="2011-06" db="EMBL/GenBank/DDBJ databases">
        <title>The complete genome of plasmid 2 of Runella slithyformis DSM 19594.</title>
        <authorList>
            <consortium name="US DOE Joint Genome Institute (JGI-PGF)"/>
            <person name="Lucas S."/>
            <person name="Han J."/>
            <person name="Lapidus A."/>
            <person name="Bruce D."/>
            <person name="Goodwin L."/>
            <person name="Pitluck S."/>
            <person name="Peters L."/>
            <person name="Kyrpides N."/>
            <person name="Mavromatis K."/>
            <person name="Ivanova N."/>
            <person name="Ovchinnikova G."/>
            <person name="Zhang X."/>
            <person name="Misra M."/>
            <person name="Detter J.C."/>
            <person name="Tapia R."/>
            <person name="Han C."/>
            <person name="Land M."/>
            <person name="Hauser L."/>
            <person name="Markowitz V."/>
            <person name="Cheng J.-F."/>
            <person name="Hugenholtz P."/>
            <person name="Woyke T."/>
            <person name="Wu D."/>
            <person name="Tindall B."/>
            <person name="Faehrich R."/>
            <person name="Brambilla E."/>
            <person name="Klenk H.-P."/>
            <person name="Eisen J.A."/>
        </authorList>
    </citation>
    <scope>NUCLEOTIDE SEQUENCE [LARGE SCALE GENOMIC DNA]</scope>
    <source>
        <strain evidence="3">ATCC 29530 / DSM 19594 / LMG 11500 / NCIMB 11436 / LSU 4</strain>
        <plasmid evidence="3">pRUNSL02</plasmid>
    </source>
</reference>
<dbReference type="InterPro" id="IPR027417">
    <property type="entry name" value="P-loop_NTPase"/>
</dbReference>
<protein>
    <recommendedName>
        <fullName evidence="1">AAA domain-containing protein</fullName>
    </recommendedName>
</protein>
<dbReference type="EMBL" id="CP002861">
    <property type="protein sequence ID" value="AEI52046.1"/>
    <property type="molecule type" value="Genomic_DNA"/>
</dbReference>
<reference evidence="2 3" key="2">
    <citation type="journal article" date="2012" name="Stand. Genomic Sci.">
        <title>Complete genome sequence of the aquatic bacterium Runella slithyformis type strain (LSU 4(T)).</title>
        <authorList>
            <person name="Copeland A."/>
            <person name="Zhang X."/>
            <person name="Misra M."/>
            <person name="Lapidus A."/>
            <person name="Nolan M."/>
            <person name="Lucas S."/>
            <person name="Deshpande S."/>
            <person name="Cheng J.F."/>
            <person name="Tapia R."/>
            <person name="Goodwin L.A."/>
            <person name="Pitluck S."/>
            <person name="Liolios K."/>
            <person name="Pagani I."/>
            <person name="Ivanova N."/>
            <person name="Mikhailova N."/>
            <person name="Pati A."/>
            <person name="Chen A."/>
            <person name="Palaniappan K."/>
            <person name="Land M."/>
            <person name="Hauser L."/>
            <person name="Pan C."/>
            <person name="Jeffries C.D."/>
            <person name="Detter J.C."/>
            <person name="Brambilla E.M."/>
            <person name="Rohde M."/>
            <person name="Djao O.D."/>
            <person name="Goker M."/>
            <person name="Sikorski J."/>
            <person name="Tindall B.J."/>
            <person name="Woyke T."/>
            <person name="Bristow J."/>
            <person name="Eisen J.A."/>
            <person name="Markowitz V."/>
            <person name="Hugenholtz P."/>
            <person name="Kyrpides N.C."/>
            <person name="Klenk H.P."/>
            <person name="Mavromatis K."/>
        </authorList>
    </citation>
    <scope>NUCLEOTIDE SEQUENCE [LARGE SCALE GENOMIC DNA]</scope>
    <source>
        <strain evidence="3">ATCC 29530 / DSM 19594 / LMG 11500 / NCIMB 11436 / LSU 4</strain>
    </source>
</reference>
<dbReference type="Proteomes" id="UP000000493">
    <property type="component" value="Plasmid pRUNSL02"/>
</dbReference>
<feature type="domain" description="AAA" evidence="1">
    <location>
        <begin position="4"/>
        <end position="160"/>
    </location>
</feature>
<evidence type="ECO:0000313" key="3">
    <source>
        <dbReference type="Proteomes" id="UP000000493"/>
    </source>
</evidence>
<geneLocation type="plasmid" evidence="2 3">
    <name>pRUNSL02</name>
</geneLocation>
<dbReference type="KEGG" id="rsi:Runsl_5910"/>
<dbReference type="AlphaFoldDB" id="A0A7U4E8V3"/>
<evidence type="ECO:0000313" key="2">
    <source>
        <dbReference type="EMBL" id="AEI52046.1"/>
    </source>
</evidence>